<sequence>MAARPLSPSAKDTILEIPLSSGTQDIARTEMSDSDAYAFVRTCLSYRPDPARREAVQSFVEAGVDWEAVQRKARYHRVLPLFFRALEDLLGPQCPPPMREQSRKHRRGVRIQNTFVVQELGRIHRRFEEAGLPLLAMKGPVLAQASYGDIALRQSVDADVAIPGDQFADADRLLRELGYEYAPKRKGMSGGRATLSRYLDGQWEFTRGNTFTLDVHTRLMPPGYSFSSDFHTFWKRARPVRLADDAVVQGFSPEDRLLVLVHHGIKNQWRALRHVADVAATVQGEDIDWNGVGERAEAMNATRALGLGLHMAHDLLDVGLPDHVEDRFLDNSTENVSASMKSYLQSCPQQSALPFTERMRLQMATKDTVMDQVRYGMHSALQHLWSSLLKP</sequence>
<dbReference type="Proteomes" id="UP000000933">
    <property type="component" value="Chromosome"/>
</dbReference>
<evidence type="ECO:0000313" key="1">
    <source>
        <dbReference type="EMBL" id="CBH23190.1"/>
    </source>
</evidence>
<reference evidence="1 2" key="1">
    <citation type="journal article" date="2010" name="ISME J.">
        <title>Fine-scale evolution: genomic, phenotypic and ecological differentiation in two coexisting Salinibacter ruber strains.</title>
        <authorList>
            <person name="Pena A."/>
            <person name="Teeling H."/>
            <person name="Huerta-Cepas J."/>
            <person name="Santos F."/>
            <person name="Yarza P."/>
            <person name="Brito-Echeverria J."/>
            <person name="Lucio M."/>
            <person name="Schmitt-Kopplin P."/>
            <person name="Meseguer I."/>
            <person name="Schenowitz C."/>
            <person name="Dossat C."/>
            <person name="Barbe V."/>
            <person name="Dopazo J."/>
            <person name="Rossello-Mora R."/>
            <person name="Schuler M."/>
            <person name="Glockner F.O."/>
            <person name="Amann R."/>
            <person name="Gabaldon T."/>
            <person name="Anton J."/>
        </authorList>
    </citation>
    <scope>NUCLEOTIDE SEQUENCE [LARGE SCALE GENOMIC DNA]</scope>
    <source>
        <strain evidence="1 2">M8</strain>
    </source>
</reference>
<dbReference type="EMBL" id="FP565814">
    <property type="protein sequence ID" value="CBH23190.1"/>
    <property type="molecule type" value="Genomic_DNA"/>
</dbReference>
<dbReference type="AlphaFoldDB" id="D5H585"/>
<evidence type="ECO:0008006" key="3">
    <source>
        <dbReference type="Google" id="ProtNLM"/>
    </source>
</evidence>
<dbReference type="InterPro" id="IPR039498">
    <property type="entry name" value="NTP_transf_5"/>
</dbReference>
<evidence type="ECO:0000313" key="2">
    <source>
        <dbReference type="Proteomes" id="UP000000933"/>
    </source>
</evidence>
<gene>
    <name evidence="1" type="ordered locus">SRM_00269</name>
</gene>
<dbReference type="Pfam" id="PF14907">
    <property type="entry name" value="NTP_transf_5"/>
    <property type="match status" value="1"/>
</dbReference>
<proteinExistence type="predicted"/>
<name>D5H585_SALRM</name>
<organism evidence="1 2">
    <name type="scientific">Salinibacter ruber (strain M8)</name>
    <dbReference type="NCBI Taxonomy" id="761659"/>
    <lineage>
        <taxon>Bacteria</taxon>
        <taxon>Pseudomonadati</taxon>
        <taxon>Rhodothermota</taxon>
        <taxon>Rhodothermia</taxon>
        <taxon>Rhodothermales</taxon>
        <taxon>Salinibacteraceae</taxon>
        <taxon>Salinibacter</taxon>
    </lineage>
</organism>
<protein>
    <recommendedName>
        <fullName evidence="3">Nucleotidyltransferase family protein</fullName>
    </recommendedName>
</protein>
<accession>D5H585</accession>
<reference evidence="2" key="2">
    <citation type="submission" date="2010-04" db="EMBL/GenBank/DDBJ databases">
        <title>Genome sequence of Salinibacter ruber M8.</title>
        <authorList>
            <consortium name="Genoscope"/>
        </authorList>
    </citation>
    <scope>NUCLEOTIDE SEQUENCE [LARGE SCALE GENOMIC DNA]</scope>
    <source>
        <strain evidence="2">M8</strain>
    </source>
</reference>
<dbReference type="HOGENOM" id="CLU_036186_0_0_10"/>
<dbReference type="KEGG" id="srm:SRM_00269"/>